<dbReference type="Proteomes" id="UP000326857">
    <property type="component" value="Unassembled WGS sequence"/>
</dbReference>
<organism evidence="1 2">
    <name type="scientific">Sphingomonas aurantiaca</name>
    <dbReference type="NCBI Taxonomy" id="185949"/>
    <lineage>
        <taxon>Bacteria</taxon>
        <taxon>Pseudomonadati</taxon>
        <taxon>Pseudomonadota</taxon>
        <taxon>Alphaproteobacteria</taxon>
        <taxon>Sphingomonadales</taxon>
        <taxon>Sphingomonadaceae</taxon>
        <taxon>Sphingomonas</taxon>
    </lineage>
</organism>
<accession>A0A5E7YPE2</accession>
<sequence length="68" mass="7470">MRCVPSPCPYACHTPGERCRVPIKCEFAGHPTALERKAGAFDPLNLIRLIPAEGGSGRYRTAALLRYL</sequence>
<protein>
    <submittedName>
        <fullName evidence="1">Uncharacterized protein</fullName>
    </submittedName>
</protein>
<evidence type="ECO:0000313" key="2">
    <source>
        <dbReference type="Proteomes" id="UP000326857"/>
    </source>
</evidence>
<proteinExistence type="predicted"/>
<gene>
    <name evidence="1" type="ORF">SPHINGO391_380051</name>
</gene>
<name>A0A5E7YPE2_9SPHN</name>
<evidence type="ECO:0000313" key="1">
    <source>
        <dbReference type="EMBL" id="VVT06309.1"/>
    </source>
</evidence>
<dbReference type="EMBL" id="CABVLI010000032">
    <property type="protein sequence ID" value="VVT06309.1"/>
    <property type="molecule type" value="Genomic_DNA"/>
</dbReference>
<dbReference type="AlphaFoldDB" id="A0A5E7YPE2"/>
<reference evidence="1 2" key="1">
    <citation type="submission" date="2019-09" db="EMBL/GenBank/DDBJ databases">
        <authorList>
            <person name="Dittami M. S."/>
        </authorList>
    </citation>
    <scope>NUCLEOTIDE SEQUENCE [LARGE SCALE GENOMIC DNA]</scope>
    <source>
        <strain evidence="1">SPHINGO391</strain>
    </source>
</reference>